<comment type="caution">
    <text evidence="4">The sequence shown here is derived from an EMBL/GenBank/DDBJ whole genome shotgun (WGS) entry which is preliminary data.</text>
</comment>
<evidence type="ECO:0000256" key="1">
    <source>
        <dbReference type="ARBA" id="ARBA00007118"/>
    </source>
</evidence>
<evidence type="ECO:0000313" key="4">
    <source>
        <dbReference type="EMBL" id="MBC8584893.1"/>
    </source>
</evidence>
<evidence type="ECO:0000256" key="2">
    <source>
        <dbReference type="ARBA" id="ARBA00023002"/>
    </source>
</evidence>
<dbReference type="PANTHER" id="PTHR43673:SF10">
    <property type="entry name" value="NADH DEHYDROGENASE_NAD(P)H NITROREDUCTASE XCC3605-RELATED"/>
    <property type="match status" value="1"/>
</dbReference>
<dbReference type="Pfam" id="PF00881">
    <property type="entry name" value="Nitroreductase"/>
    <property type="match status" value="1"/>
</dbReference>
<dbReference type="EMBL" id="JACRTD010000003">
    <property type="protein sequence ID" value="MBC8584893.1"/>
    <property type="molecule type" value="Genomic_DNA"/>
</dbReference>
<dbReference type="AlphaFoldDB" id="A0A926IHN6"/>
<dbReference type="Proteomes" id="UP000623678">
    <property type="component" value="Unassembled WGS sequence"/>
</dbReference>
<gene>
    <name evidence="4" type="ORF">H8705_04785</name>
</gene>
<dbReference type="CDD" id="cd02150">
    <property type="entry name" value="nitroreductase"/>
    <property type="match status" value="1"/>
</dbReference>
<comment type="similarity">
    <text evidence="1">Belongs to the nitroreductase family.</text>
</comment>
<keyword evidence="5" id="KW-1185">Reference proteome</keyword>
<dbReference type="PANTHER" id="PTHR43673">
    <property type="entry name" value="NAD(P)H NITROREDUCTASE YDGI-RELATED"/>
    <property type="match status" value="1"/>
</dbReference>
<accession>A0A926IHN6</accession>
<keyword evidence="2" id="KW-0560">Oxidoreductase</keyword>
<dbReference type="GO" id="GO:0016491">
    <property type="term" value="F:oxidoreductase activity"/>
    <property type="evidence" value="ECO:0007669"/>
    <property type="project" value="UniProtKB-KW"/>
</dbReference>
<dbReference type="RefSeq" id="WP_262394681.1">
    <property type="nucleotide sequence ID" value="NZ_JACRTD010000003.1"/>
</dbReference>
<protein>
    <submittedName>
        <fullName evidence="4">Nitroreductase family protein</fullName>
    </submittedName>
</protein>
<dbReference type="Gene3D" id="3.40.109.10">
    <property type="entry name" value="NADH Oxidase"/>
    <property type="match status" value="1"/>
</dbReference>
<evidence type="ECO:0000259" key="3">
    <source>
        <dbReference type="Pfam" id="PF00881"/>
    </source>
</evidence>
<reference evidence="4" key="1">
    <citation type="submission" date="2020-08" db="EMBL/GenBank/DDBJ databases">
        <title>Genome public.</title>
        <authorList>
            <person name="Liu C."/>
            <person name="Sun Q."/>
        </authorList>
    </citation>
    <scope>NUCLEOTIDE SEQUENCE</scope>
    <source>
        <strain evidence="4">NSJ-64</strain>
    </source>
</reference>
<evidence type="ECO:0000313" key="5">
    <source>
        <dbReference type="Proteomes" id="UP000623678"/>
    </source>
</evidence>
<name>A0A926IHN6_9FIRM</name>
<dbReference type="SUPFAM" id="SSF55469">
    <property type="entry name" value="FMN-dependent nitroreductase-like"/>
    <property type="match status" value="1"/>
</dbReference>
<dbReference type="InterPro" id="IPR000415">
    <property type="entry name" value="Nitroreductase-like"/>
</dbReference>
<proteinExistence type="inferred from homology"/>
<dbReference type="InterPro" id="IPR029479">
    <property type="entry name" value="Nitroreductase"/>
</dbReference>
<feature type="domain" description="Nitroreductase" evidence="3">
    <location>
        <begin position="63"/>
        <end position="151"/>
    </location>
</feature>
<sequence>METIEAILQRKSVRSYTGEDVTDEQVQILLKAAMAAPTTVGSNDYVFLVLRKRENIAKIQKFKPANAEMLEKVPVVILVCGDRKAAYKFPDPYWALDCSAATENILLAATDLGLGSLWLGIYPNKERTLAVQEAFSLPQDIIPLCGVAIGHCADTKKTPDRFDPKKVFYESL</sequence>
<organism evidence="4 5">
    <name type="scientific">Youxingia wuxianensis</name>
    <dbReference type="NCBI Taxonomy" id="2763678"/>
    <lineage>
        <taxon>Bacteria</taxon>
        <taxon>Bacillati</taxon>
        <taxon>Bacillota</taxon>
        <taxon>Clostridia</taxon>
        <taxon>Eubacteriales</taxon>
        <taxon>Oscillospiraceae</taxon>
        <taxon>Youxingia</taxon>
    </lineage>
</organism>